<dbReference type="SFLD" id="SFLDG01101">
    <property type="entry name" value="Uncharacterised_Radical_SAM_Su"/>
    <property type="match status" value="1"/>
</dbReference>
<gene>
    <name evidence="8" type="primary">amrS</name>
    <name evidence="8" type="ORF">H9Q80_10615</name>
</gene>
<dbReference type="AlphaFoldDB" id="A0A7G9GIW4"/>
<name>A0A7G9GIW4_9FIRM</name>
<organism evidence="8 9">
    <name type="scientific">[Eubacterium] hominis</name>
    <dbReference type="NCBI Taxonomy" id="2764325"/>
    <lineage>
        <taxon>Bacteria</taxon>
        <taxon>Bacillati</taxon>
        <taxon>Bacillota</taxon>
        <taxon>Erysipelotrichia</taxon>
        <taxon>Erysipelotrichales</taxon>
        <taxon>Erysipelotrichaceae</taxon>
        <taxon>Amedibacillus</taxon>
    </lineage>
</organism>
<dbReference type="PIRSF" id="PIRSF004869">
    <property type="entry name" value="PflX_prd"/>
    <property type="match status" value="1"/>
</dbReference>
<dbReference type="SFLD" id="SFLDS00029">
    <property type="entry name" value="Radical_SAM"/>
    <property type="match status" value="1"/>
</dbReference>
<dbReference type="RefSeq" id="WP_117454426.1">
    <property type="nucleotide sequence ID" value="NZ_CP060636.1"/>
</dbReference>
<evidence type="ECO:0000256" key="3">
    <source>
        <dbReference type="ARBA" id="ARBA00022723"/>
    </source>
</evidence>
<dbReference type="PANTHER" id="PTHR30352">
    <property type="entry name" value="PYRUVATE FORMATE-LYASE-ACTIVATING ENZYME"/>
    <property type="match status" value="1"/>
</dbReference>
<proteinExistence type="predicted"/>
<feature type="binding site" evidence="6">
    <location>
        <position position="75"/>
    </location>
    <ligand>
        <name>[4Fe-4S] cluster</name>
        <dbReference type="ChEBI" id="CHEBI:49883"/>
        <note>4Fe-4S-S-AdoMet</note>
    </ligand>
</feature>
<keyword evidence="9" id="KW-1185">Reference proteome</keyword>
<feature type="domain" description="Radical SAM core" evidence="7">
    <location>
        <begin position="53"/>
        <end position="268"/>
    </location>
</feature>
<evidence type="ECO:0000259" key="7">
    <source>
        <dbReference type="PROSITE" id="PS51918"/>
    </source>
</evidence>
<dbReference type="PROSITE" id="PS51918">
    <property type="entry name" value="RADICAL_SAM"/>
    <property type="match status" value="1"/>
</dbReference>
<evidence type="ECO:0000313" key="9">
    <source>
        <dbReference type="Proteomes" id="UP000515856"/>
    </source>
</evidence>
<evidence type="ECO:0000256" key="6">
    <source>
        <dbReference type="PIRSR" id="PIRSR004869-50"/>
    </source>
</evidence>
<dbReference type="NCBIfam" id="TIGR04337">
    <property type="entry name" value="AmmeMemoSam_rS"/>
    <property type="match status" value="1"/>
</dbReference>
<dbReference type="PANTHER" id="PTHR30352:SF5">
    <property type="entry name" value="PYRUVATE FORMATE-LYASE 1-ACTIVATING ENZYME"/>
    <property type="match status" value="1"/>
</dbReference>
<dbReference type="Gene3D" id="3.20.20.70">
    <property type="entry name" value="Aldolase class I"/>
    <property type="match status" value="1"/>
</dbReference>
<protein>
    <submittedName>
        <fullName evidence="8">AmmeMemoRadiSam system radical SAM enzyme</fullName>
    </submittedName>
</protein>
<accession>A0A7G9GIW4</accession>
<dbReference type="GO" id="GO:0046872">
    <property type="term" value="F:metal ion binding"/>
    <property type="evidence" value="ECO:0007669"/>
    <property type="project" value="UniProtKB-KW"/>
</dbReference>
<dbReference type="KEGG" id="ehn:H9Q80_10615"/>
<dbReference type="Proteomes" id="UP000515856">
    <property type="component" value="Chromosome"/>
</dbReference>
<feature type="binding site" evidence="6">
    <location>
        <position position="68"/>
    </location>
    <ligand>
        <name>[4Fe-4S] cluster</name>
        <dbReference type="ChEBI" id="CHEBI:49883"/>
        <note>4Fe-4S-S-AdoMet</note>
    </ligand>
</feature>
<dbReference type="CDD" id="cd01335">
    <property type="entry name" value="Radical_SAM"/>
    <property type="match status" value="1"/>
</dbReference>
<dbReference type="InterPro" id="IPR058240">
    <property type="entry name" value="rSAM_sf"/>
</dbReference>
<feature type="binding site" evidence="6">
    <location>
        <position position="72"/>
    </location>
    <ligand>
        <name>[4Fe-4S] cluster</name>
        <dbReference type="ChEBI" id="CHEBI:49883"/>
        <note>4Fe-4S-S-AdoMet</note>
    </ligand>
</feature>
<dbReference type="InterPro" id="IPR027596">
    <property type="entry name" value="AmmeMemoSam_rS"/>
</dbReference>
<comment type="cofactor">
    <cofactor evidence="6">
        <name>[4Fe-4S] cluster</name>
        <dbReference type="ChEBI" id="CHEBI:49883"/>
    </cofactor>
    <text evidence="6">Binds 1 [4Fe-4S] cluster. The cluster is coordinated with 3 cysteines and an exchangeable S-adenosyl-L-methionine.</text>
</comment>
<keyword evidence="5 6" id="KW-0411">Iron-sulfur</keyword>
<dbReference type="InterPro" id="IPR007197">
    <property type="entry name" value="rSAM"/>
</dbReference>
<reference evidence="8 9" key="1">
    <citation type="submission" date="2020-08" db="EMBL/GenBank/DDBJ databases">
        <authorList>
            <person name="Liu C."/>
            <person name="Sun Q."/>
        </authorList>
    </citation>
    <scope>NUCLEOTIDE SEQUENCE [LARGE SCALE GENOMIC DNA]</scope>
    <source>
        <strain evidence="8 9">NSJ-61</strain>
    </source>
</reference>
<dbReference type="EMBL" id="CP060636">
    <property type="protein sequence ID" value="QNM10746.1"/>
    <property type="molecule type" value="Genomic_DNA"/>
</dbReference>
<evidence type="ECO:0000256" key="5">
    <source>
        <dbReference type="ARBA" id="ARBA00023014"/>
    </source>
</evidence>
<sequence>MKCDLCFHQCELTEGKTGFCKARGMRDGKIVSLNYGCMTSLALDPIEKKPLAQFHSGSSILSIGSFGCNFHCDFCQNAIISQENHVEYEKLTPEEVVNLALRLADEQGNIGIAYTYNEPLIGYEFIYDCAKLAHAHGLKNVLVTNGAITSKYLMDLLPYIDAMNIDLKAFTSGFYEKIGGNLELVKENIILCSAYTHVELTTLIIPGRNDGEEEMQQMTKWIASISKDIPLHISRYFPRYHCHIPPTDVDQIEHLCHIARMNLNYVYKGNC</sequence>
<keyword evidence="4 6" id="KW-0408">Iron</keyword>
<dbReference type="Pfam" id="PF04055">
    <property type="entry name" value="Radical_SAM"/>
    <property type="match status" value="1"/>
</dbReference>
<dbReference type="SUPFAM" id="SSF102114">
    <property type="entry name" value="Radical SAM enzymes"/>
    <property type="match status" value="1"/>
</dbReference>
<dbReference type="InterPro" id="IPR013785">
    <property type="entry name" value="Aldolase_TIM"/>
</dbReference>
<dbReference type="InterPro" id="IPR016431">
    <property type="entry name" value="Pyrv-formate_lyase-activ_prd"/>
</dbReference>
<evidence type="ECO:0000256" key="1">
    <source>
        <dbReference type="ARBA" id="ARBA00022485"/>
    </source>
</evidence>
<evidence type="ECO:0000256" key="4">
    <source>
        <dbReference type="ARBA" id="ARBA00023004"/>
    </source>
</evidence>
<evidence type="ECO:0000256" key="2">
    <source>
        <dbReference type="ARBA" id="ARBA00022691"/>
    </source>
</evidence>
<keyword evidence="2 6" id="KW-0949">S-adenosyl-L-methionine</keyword>
<evidence type="ECO:0000313" key="8">
    <source>
        <dbReference type="EMBL" id="QNM10746.1"/>
    </source>
</evidence>
<keyword evidence="3 6" id="KW-0479">Metal-binding</keyword>
<keyword evidence="1" id="KW-0004">4Fe-4S</keyword>
<dbReference type="InterPro" id="IPR034457">
    <property type="entry name" value="Organic_radical-activating"/>
</dbReference>
<dbReference type="GO" id="GO:0051539">
    <property type="term" value="F:4 iron, 4 sulfur cluster binding"/>
    <property type="evidence" value="ECO:0007669"/>
    <property type="project" value="UniProtKB-KW"/>
</dbReference>
<dbReference type="GO" id="GO:0003824">
    <property type="term" value="F:catalytic activity"/>
    <property type="evidence" value="ECO:0007669"/>
    <property type="project" value="InterPro"/>
</dbReference>